<evidence type="ECO:0000313" key="1">
    <source>
        <dbReference type="EMBL" id="ALH06867.1"/>
    </source>
</evidence>
<gene>
    <name evidence="1" type="ORF">PMV_169</name>
</gene>
<name>A0A0N9PUF3_9VIRU</name>
<protein>
    <submittedName>
        <fullName evidence="1">Uncharacterized protein</fullName>
    </submittedName>
</protein>
<accession>A0A0N9PUF3</accession>
<dbReference type="EMBL" id="KT428292">
    <property type="protein sequence ID" value="ALH06867.1"/>
    <property type="molecule type" value="Genomic_DNA"/>
</dbReference>
<sequence length="72" mass="8554">MARIMKQLNEEGHLQKACEQKCRLLENSRTYQRCERNAKKECKYPNSDKCKTAIKEICSNDIRVRLARAVFY</sequence>
<evidence type="ECO:0000313" key="2">
    <source>
        <dbReference type="Proteomes" id="UP000319438"/>
    </source>
</evidence>
<organism evidence="1 2">
    <name type="scientific">Port-miou virus</name>
    <dbReference type="NCBI Taxonomy" id="1733873"/>
    <lineage>
        <taxon>Viruses</taxon>
        <taxon>Varidnaviria</taxon>
        <taxon>Bamfordvirae</taxon>
        <taxon>Nucleocytoviricota</taxon>
        <taxon>Megaviricetes</taxon>
        <taxon>Pimascovirales</taxon>
        <taxon>Pimascovirales incertae sedis</taxon>
        <taxon>Marseilleviridae</taxon>
        <taxon>Losannavirus</taxon>
        <taxon>Losannavirus lausannense</taxon>
        <taxon>Lausannevirus</taxon>
    </lineage>
</organism>
<dbReference type="Proteomes" id="UP000319438">
    <property type="component" value="Segment"/>
</dbReference>
<reference evidence="1" key="1">
    <citation type="journal article" date="2015" name="Genome Announc.">
        <title>Complete Genome Sequence of a New Member of the Marseilleviridae Recovered from the Brackish Submarine Spring in the Cassis Port-Miou Calanque, France.</title>
        <authorList>
            <person name="Doutre G."/>
            <person name="Arfib B."/>
            <person name="Rochette P."/>
            <person name="Claverie J.M."/>
            <person name="Bonin P."/>
            <person name="Abergel C."/>
        </authorList>
    </citation>
    <scope>NUCLEOTIDE SEQUENCE [LARGE SCALE GENOMIC DNA]</scope>
    <source>
        <strain evidence="1">1</strain>
    </source>
</reference>
<proteinExistence type="predicted"/>